<comment type="subcellular location">
    <subcellularLocation>
        <location evidence="1">Nucleus</location>
    </subcellularLocation>
</comment>
<dbReference type="SMART" id="SM00355">
    <property type="entry name" value="ZnF_C2H2"/>
    <property type="match status" value="10"/>
</dbReference>
<feature type="domain" description="C2H2-type" evidence="11">
    <location>
        <begin position="511"/>
        <end position="538"/>
    </location>
</feature>
<dbReference type="InterPro" id="IPR012934">
    <property type="entry name" value="Znf_AD"/>
</dbReference>
<keyword evidence="7" id="KW-0539">Nucleus</keyword>
<evidence type="ECO:0000256" key="1">
    <source>
        <dbReference type="ARBA" id="ARBA00004123"/>
    </source>
</evidence>
<keyword evidence="6" id="KW-0238">DNA-binding</keyword>
<evidence type="ECO:0000256" key="6">
    <source>
        <dbReference type="ARBA" id="ARBA00023125"/>
    </source>
</evidence>
<evidence type="ECO:0000256" key="2">
    <source>
        <dbReference type="ARBA" id="ARBA00022723"/>
    </source>
</evidence>
<dbReference type="GO" id="GO:0000978">
    <property type="term" value="F:RNA polymerase II cis-regulatory region sequence-specific DNA binding"/>
    <property type="evidence" value="ECO:0007669"/>
    <property type="project" value="TreeGrafter"/>
</dbReference>
<dbReference type="PANTHER" id="PTHR24376:SF235">
    <property type="entry name" value="C2H2-TYPE DOMAIN-CONTAINING PROTEIN"/>
    <property type="match status" value="1"/>
</dbReference>
<feature type="domain" description="C2H2-type" evidence="11">
    <location>
        <begin position="454"/>
        <end position="481"/>
    </location>
</feature>
<keyword evidence="3" id="KW-0677">Repeat</keyword>
<feature type="domain" description="ZAD" evidence="12">
    <location>
        <begin position="22"/>
        <end position="97"/>
    </location>
</feature>
<feature type="region of interest" description="Disordered" evidence="10">
    <location>
        <begin position="558"/>
        <end position="622"/>
    </location>
</feature>
<dbReference type="FunFam" id="3.30.160.60:FF:000100">
    <property type="entry name" value="Zinc finger 45-like"/>
    <property type="match status" value="2"/>
</dbReference>
<dbReference type="FunFam" id="3.30.160.60:FF:000045">
    <property type="entry name" value="ZFP69 zinc finger protein B"/>
    <property type="match status" value="1"/>
</dbReference>
<feature type="compositionally biased region" description="Basic and acidic residues" evidence="10">
    <location>
        <begin position="563"/>
        <end position="582"/>
    </location>
</feature>
<proteinExistence type="predicted"/>
<feature type="compositionally biased region" description="Polar residues" evidence="10">
    <location>
        <begin position="611"/>
        <end position="622"/>
    </location>
</feature>
<evidence type="ECO:0000313" key="14">
    <source>
        <dbReference type="Proteomes" id="UP000708208"/>
    </source>
</evidence>
<dbReference type="Pfam" id="PF07776">
    <property type="entry name" value="zf-AD"/>
    <property type="match status" value="1"/>
</dbReference>
<evidence type="ECO:0000256" key="5">
    <source>
        <dbReference type="ARBA" id="ARBA00022833"/>
    </source>
</evidence>
<dbReference type="AlphaFoldDB" id="A0A8J2KQV7"/>
<dbReference type="SMART" id="SM00868">
    <property type="entry name" value="zf-AD"/>
    <property type="match status" value="1"/>
</dbReference>
<keyword evidence="2 9" id="KW-0479">Metal-binding</keyword>
<keyword evidence="14" id="KW-1185">Reference proteome</keyword>
<feature type="domain" description="C2H2-type" evidence="11">
    <location>
        <begin position="255"/>
        <end position="283"/>
    </location>
</feature>
<sequence length="892" mass="99910">MPPTTDGEFGGMGKEMPTFVTKYCRMCAMELKSGVFIFGEEGKRLHIPEKIRKTLAILVLEEDRLPKKICTDCCSSLEDYAQYKDTVLDAQEKLASIAKNLESRPEIESAKLHQGSVVPYVPGGKKPSKNVESEVINTSQESCLTSKPRSNHESSNIPLKCGFCPENSEVFQERQRVVAHISKAHVDLRLKLPRFRCAECPKIMEKYNALRIHAARHRSASVHSCPEVHCNKAYPSKLMLETHRMAKHCSLVKTFSCKDCGKRFSTKTGLEEHISTKHVGEAFKSNDSYTADFVPLAALSDSSAPDCMDDDTLEESFSGGNPSPIDTTRQRYATIDGESIEKAHHKSVAKIPLYLNKPDEDKDYERENQQFKKFQTPILEQPRLEDKDVDNTKRKVWNCNVCDKVLTSNTGYHNHMMGHKGRRFECDQCGVSYVQKATLMHHKKVHHVATPKKFKCNACNKEFHELKFLTQHAKIHSTPSPEFQCNICQKIYKTSRCLRRHVKLHTSSKKYICNLCGKGFRVKSKLDEHENSHTGKRPLGCQFCDKAFNGHPNYVKHIRRKHPNEINRENKVPPPKKAEFKAAESTSTQHYPEPSPTLSIPAPVPVPAHNSEVQHQSHASQPQTNIYTNISGKNFVNPAGGNSGPVGGSSVPSSMNALDLVDCAIQSALVGESNSNTNNYDNSNMQSQSEPMELSYKLEPSAFQDMPMELTKVFQRDPLELCVRQDLNPLMDLSSRVDTTNGIVSMNMNMNGVGVHKLTDLTERELMDLSGAFRQPIDLISRTDDNPHDLYNEGSLVDLSLRSTFGQDQSASSFLRELIDLSSRSDSFHGELDLTKPHQTHGNAHQSHHSNVSQTNTTNSVNISPKNSAGGSNVGTSLQNVVYQDAMFSLQN</sequence>
<feature type="region of interest" description="Disordered" evidence="10">
    <location>
        <begin position="830"/>
        <end position="875"/>
    </location>
</feature>
<feature type="binding site" evidence="9">
    <location>
        <position position="70"/>
    </location>
    <ligand>
        <name>Zn(2+)</name>
        <dbReference type="ChEBI" id="CHEBI:29105"/>
    </ligand>
</feature>
<dbReference type="EMBL" id="CAJVCH010409700">
    <property type="protein sequence ID" value="CAG7818031.1"/>
    <property type="molecule type" value="Genomic_DNA"/>
</dbReference>
<dbReference type="PROSITE" id="PS51915">
    <property type="entry name" value="ZAD"/>
    <property type="match status" value="1"/>
</dbReference>
<evidence type="ECO:0000313" key="13">
    <source>
        <dbReference type="EMBL" id="CAG7818031.1"/>
    </source>
</evidence>
<feature type="domain" description="C2H2-type" evidence="11">
    <location>
        <begin position="483"/>
        <end position="510"/>
    </location>
</feature>
<feature type="compositionally biased region" description="Low complexity" evidence="10">
    <location>
        <begin position="849"/>
        <end position="862"/>
    </location>
</feature>
<evidence type="ECO:0000256" key="3">
    <source>
        <dbReference type="ARBA" id="ARBA00022737"/>
    </source>
</evidence>
<comment type="caution">
    <text evidence="13">The sequence shown here is derived from an EMBL/GenBank/DDBJ whole genome shotgun (WGS) entry which is preliminary data.</text>
</comment>
<keyword evidence="4 8" id="KW-0863">Zinc-finger</keyword>
<feature type="domain" description="C2H2-type" evidence="11">
    <location>
        <begin position="424"/>
        <end position="451"/>
    </location>
</feature>
<dbReference type="InterPro" id="IPR013087">
    <property type="entry name" value="Znf_C2H2_type"/>
</dbReference>
<evidence type="ECO:0000256" key="4">
    <source>
        <dbReference type="ARBA" id="ARBA00022771"/>
    </source>
</evidence>
<evidence type="ECO:0000259" key="12">
    <source>
        <dbReference type="PROSITE" id="PS51915"/>
    </source>
</evidence>
<reference evidence="13" key="1">
    <citation type="submission" date="2021-06" db="EMBL/GenBank/DDBJ databases">
        <authorList>
            <person name="Hodson N. C."/>
            <person name="Mongue J. A."/>
            <person name="Jaron S. K."/>
        </authorList>
    </citation>
    <scope>NUCLEOTIDE SEQUENCE</scope>
</reference>
<evidence type="ECO:0000256" key="10">
    <source>
        <dbReference type="SAM" id="MobiDB-lite"/>
    </source>
</evidence>
<feature type="domain" description="C2H2-type" evidence="11">
    <location>
        <begin position="539"/>
        <end position="567"/>
    </location>
</feature>
<keyword evidence="5 9" id="KW-0862">Zinc</keyword>
<dbReference type="PROSITE" id="PS00028">
    <property type="entry name" value="ZINC_FINGER_C2H2_1"/>
    <property type="match status" value="8"/>
</dbReference>
<dbReference type="GO" id="GO:0005634">
    <property type="term" value="C:nucleus"/>
    <property type="evidence" value="ECO:0007669"/>
    <property type="project" value="UniProtKB-SubCell"/>
</dbReference>
<evidence type="ECO:0000259" key="11">
    <source>
        <dbReference type="PROSITE" id="PS50157"/>
    </source>
</evidence>
<dbReference type="GO" id="GO:0001228">
    <property type="term" value="F:DNA-binding transcription activator activity, RNA polymerase II-specific"/>
    <property type="evidence" value="ECO:0007669"/>
    <property type="project" value="TreeGrafter"/>
</dbReference>
<dbReference type="GO" id="GO:0008270">
    <property type="term" value="F:zinc ion binding"/>
    <property type="evidence" value="ECO:0007669"/>
    <property type="project" value="UniProtKB-UniRule"/>
</dbReference>
<feature type="binding site" evidence="9">
    <location>
        <position position="73"/>
    </location>
    <ligand>
        <name>Zn(2+)</name>
        <dbReference type="ChEBI" id="CHEBI:29105"/>
    </ligand>
</feature>
<gene>
    <name evidence="13" type="ORF">AFUS01_LOCUS28565</name>
</gene>
<name>A0A8J2KQV7_9HEXA</name>
<feature type="compositionally biased region" description="Polar residues" evidence="10">
    <location>
        <begin position="863"/>
        <end position="875"/>
    </location>
</feature>
<evidence type="ECO:0000256" key="9">
    <source>
        <dbReference type="PROSITE-ProRule" id="PRU01263"/>
    </source>
</evidence>
<evidence type="ECO:0000256" key="7">
    <source>
        <dbReference type="ARBA" id="ARBA00023242"/>
    </source>
</evidence>
<dbReference type="Pfam" id="PF00096">
    <property type="entry name" value="zf-C2H2"/>
    <property type="match status" value="4"/>
</dbReference>
<accession>A0A8J2KQV7</accession>
<protein>
    <submittedName>
        <fullName evidence="13">Uncharacterized protein</fullName>
    </submittedName>
</protein>
<feature type="domain" description="C2H2-type" evidence="11">
    <location>
        <begin position="397"/>
        <end position="424"/>
    </location>
</feature>
<dbReference type="Proteomes" id="UP000708208">
    <property type="component" value="Unassembled WGS sequence"/>
</dbReference>
<feature type="binding site" evidence="9">
    <location>
        <position position="27"/>
    </location>
    <ligand>
        <name>Zn(2+)</name>
        <dbReference type="ChEBI" id="CHEBI:29105"/>
    </ligand>
</feature>
<dbReference type="OrthoDB" id="3437960at2759"/>
<organism evidence="13 14">
    <name type="scientific">Allacma fusca</name>
    <dbReference type="NCBI Taxonomy" id="39272"/>
    <lineage>
        <taxon>Eukaryota</taxon>
        <taxon>Metazoa</taxon>
        <taxon>Ecdysozoa</taxon>
        <taxon>Arthropoda</taxon>
        <taxon>Hexapoda</taxon>
        <taxon>Collembola</taxon>
        <taxon>Symphypleona</taxon>
        <taxon>Sminthuridae</taxon>
        <taxon>Allacma</taxon>
    </lineage>
</organism>
<dbReference type="PANTHER" id="PTHR24376">
    <property type="entry name" value="ZINC FINGER PROTEIN"/>
    <property type="match status" value="1"/>
</dbReference>
<evidence type="ECO:0000256" key="8">
    <source>
        <dbReference type="PROSITE-ProRule" id="PRU00042"/>
    </source>
</evidence>
<feature type="binding site" evidence="9">
    <location>
        <position position="24"/>
    </location>
    <ligand>
        <name>Zn(2+)</name>
        <dbReference type="ChEBI" id="CHEBI:29105"/>
    </ligand>
</feature>
<dbReference type="PROSITE" id="PS50157">
    <property type="entry name" value="ZINC_FINGER_C2H2_2"/>
    <property type="match status" value="7"/>
</dbReference>